<dbReference type="Gene3D" id="3.60.15.10">
    <property type="entry name" value="Ribonuclease Z/Hydroxyacylglutathione hydrolase-like"/>
    <property type="match status" value="1"/>
</dbReference>
<feature type="region of interest" description="Disordered" evidence="1">
    <location>
        <begin position="407"/>
        <end position="435"/>
    </location>
</feature>
<reference evidence="4 5" key="1">
    <citation type="submission" date="2008-04" db="EMBL/GenBank/DDBJ databases">
        <title>Complete sequence of chromosome of Natranaerobius thermophilus JW/NM-WN-LF.</title>
        <authorList>
            <consortium name="US DOE Joint Genome Institute"/>
            <person name="Copeland A."/>
            <person name="Lucas S."/>
            <person name="Lapidus A."/>
            <person name="Glavina del Rio T."/>
            <person name="Dalin E."/>
            <person name="Tice H."/>
            <person name="Bruce D."/>
            <person name="Goodwin L."/>
            <person name="Pitluck S."/>
            <person name="Chertkov O."/>
            <person name="Brettin T."/>
            <person name="Detter J.C."/>
            <person name="Han C."/>
            <person name="Kuske C.R."/>
            <person name="Schmutz J."/>
            <person name="Larimer F."/>
            <person name="Land M."/>
            <person name="Hauser L."/>
            <person name="Kyrpides N."/>
            <person name="Lykidis A."/>
            <person name="Mesbah N.M."/>
            <person name="Wiegel J."/>
        </authorList>
    </citation>
    <scope>NUCLEOTIDE SEQUENCE [LARGE SCALE GENOMIC DNA]</scope>
    <source>
        <strain evidence="5">ATCC BAA-1301 / DSM 18059 / JW/NM-WN-LF</strain>
    </source>
</reference>
<dbReference type="InterPro" id="IPR052159">
    <property type="entry name" value="Competence_DNA_uptake"/>
</dbReference>
<dbReference type="HOGENOM" id="CLU_010363_0_1_9"/>
<feature type="signal peptide" evidence="2">
    <location>
        <begin position="1"/>
        <end position="23"/>
    </location>
</feature>
<dbReference type="InterPro" id="IPR010994">
    <property type="entry name" value="RuvA_2-like"/>
</dbReference>
<dbReference type="EMBL" id="CP001034">
    <property type="protein sequence ID" value="ACB85687.1"/>
    <property type="molecule type" value="Genomic_DNA"/>
</dbReference>
<dbReference type="SUPFAM" id="SSF55383">
    <property type="entry name" value="Copper amine oxidase, domain N"/>
    <property type="match status" value="1"/>
</dbReference>
<dbReference type="eggNOG" id="COG2333">
    <property type="taxonomic scope" value="Bacteria"/>
</dbReference>
<dbReference type="STRING" id="457570.Nther_2120"/>
<dbReference type="InterPro" id="IPR035681">
    <property type="entry name" value="ComA-like_MBL"/>
</dbReference>
<dbReference type="KEGG" id="nth:Nther_2120"/>
<dbReference type="SUPFAM" id="SSF56281">
    <property type="entry name" value="Metallo-hydrolase/oxidoreductase"/>
    <property type="match status" value="1"/>
</dbReference>
<dbReference type="Gene3D" id="1.10.150.320">
    <property type="entry name" value="Photosystem II 12 kDa extrinsic protein"/>
    <property type="match status" value="1"/>
</dbReference>
<organism evidence="4 5">
    <name type="scientific">Natranaerobius thermophilus (strain ATCC BAA-1301 / DSM 18059 / JW/NM-WN-LF)</name>
    <dbReference type="NCBI Taxonomy" id="457570"/>
    <lineage>
        <taxon>Bacteria</taxon>
        <taxon>Bacillati</taxon>
        <taxon>Bacillota</taxon>
        <taxon>Clostridia</taxon>
        <taxon>Natranaerobiales</taxon>
        <taxon>Natranaerobiaceae</taxon>
        <taxon>Natranaerobius</taxon>
    </lineage>
</organism>
<feature type="compositionally biased region" description="Acidic residues" evidence="1">
    <location>
        <begin position="415"/>
        <end position="424"/>
    </location>
</feature>
<name>B2A7H8_NATTJ</name>
<evidence type="ECO:0000256" key="2">
    <source>
        <dbReference type="SAM" id="SignalP"/>
    </source>
</evidence>
<dbReference type="SUPFAM" id="SSF47781">
    <property type="entry name" value="RuvA domain 2-like"/>
    <property type="match status" value="1"/>
</dbReference>
<gene>
    <name evidence="4" type="ordered locus">Nther_2120</name>
</gene>
<keyword evidence="5" id="KW-1185">Reference proteome</keyword>
<dbReference type="InterPro" id="IPR036866">
    <property type="entry name" value="RibonucZ/Hydroxyglut_hydro"/>
</dbReference>
<evidence type="ECO:0000313" key="5">
    <source>
        <dbReference type="Proteomes" id="UP000001683"/>
    </source>
</evidence>
<dbReference type="Gene3D" id="3.30.457.10">
    <property type="entry name" value="Copper amine oxidase-like, N-terminal domain"/>
    <property type="match status" value="1"/>
</dbReference>
<dbReference type="InterPro" id="IPR012854">
    <property type="entry name" value="Cu_amine_oxidase-like_N"/>
</dbReference>
<dbReference type="PANTHER" id="PTHR30619:SF7">
    <property type="entry name" value="BETA-LACTAMASE DOMAIN PROTEIN"/>
    <property type="match status" value="1"/>
</dbReference>
<feature type="domain" description="Metallo-beta-lactamase" evidence="3">
    <location>
        <begin position="169"/>
        <end position="362"/>
    </location>
</feature>
<evidence type="ECO:0000313" key="4">
    <source>
        <dbReference type="EMBL" id="ACB85687.1"/>
    </source>
</evidence>
<keyword evidence="2" id="KW-0732">Signal</keyword>
<accession>B2A7H8</accession>
<dbReference type="AlphaFoldDB" id="B2A7H8"/>
<dbReference type="Proteomes" id="UP000001683">
    <property type="component" value="Chromosome"/>
</dbReference>
<reference evidence="4 5" key="2">
    <citation type="journal article" date="2011" name="J. Bacteriol.">
        <title>Complete genome sequence of the anaerobic, halophilic alkalithermophile Natranaerobius thermophilus JW/NM-WN-LF.</title>
        <authorList>
            <person name="Zhao B."/>
            <person name="Mesbah N.M."/>
            <person name="Dalin E."/>
            <person name="Goodwin L."/>
            <person name="Nolan M."/>
            <person name="Pitluck S."/>
            <person name="Chertkov O."/>
            <person name="Brettin T.S."/>
            <person name="Han J."/>
            <person name="Larimer F.W."/>
            <person name="Land M.L."/>
            <person name="Hauser L."/>
            <person name="Kyrpides N."/>
            <person name="Wiegel J."/>
        </authorList>
    </citation>
    <scope>NUCLEOTIDE SEQUENCE [LARGE SCALE GENOMIC DNA]</scope>
    <source>
        <strain evidence="5">ATCC BAA-1301 / DSM 18059 / JW/NM-WN-LF</strain>
    </source>
</reference>
<evidence type="ECO:0000259" key="3">
    <source>
        <dbReference type="SMART" id="SM00849"/>
    </source>
</evidence>
<proteinExistence type="predicted"/>
<protein>
    <submittedName>
        <fullName evidence="4">Copper amine oxidase domain protein</fullName>
    </submittedName>
</protein>
<dbReference type="InterPro" id="IPR001279">
    <property type="entry name" value="Metallo-B-lactamas"/>
</dbReference>
<feature type="chain" id="PRO_5002772485" evidence="2">
    <location>
        <begin position="24"/>
        <end position="502"/>
    </location>
</feature>
<dbReference type="PANTHER" id="PTHR30619">
    <property type="entry name" value="DNA INTERNALIZATION/COMPETENCE PROTEIN COMEC/REC2"/>
    <property type="match status" value="1"/>
</dbReference>
<dbReference type="OrthoDB" id="9761531at2"/>
<dbReference type="Pfam" id="PF12836">
    <property type="entry name" value="HHH_3"/>
    <property type="match status" value="1"/>
</dbReference>
<dbReference type="SMART" id="SM00849">
    <property type="entry name" value="Lactamase_B"/>
    <property type="match status" value="1"/>
</dbReference>
<dbReference type="Pfam" id="PF07833">
    <property type="entry name" value="Cu_amine_oxidN1"/>
    <property type="match status" value="1"/>
</dbReference>
<dbReference type="Pfam" id="PF00753">
    <property type="entry name" value="Lactamase_B"/>
    <property type="match status" value="1"/>
</dbReference>
<dbReference type="InParanoid" id="B2A7H8"/>
<dbReference type="RefSeq" id="WP_012448543.1">
    <property type="nucleotide sequence ID" value="NC_010718.1"/>
</dbReference>
<sequence>MKKIICFGLCMVLVFSLNSLCFAEETKVIVDGEEIDLQDPVRIIEGRTLLPARPLFESLDAEMNWNPKTETAIGKMNGHQVEIPLNEEQAKINDEPRNLEVQAETYEGRTYIPLRFAGEALGGTVEWDSKKNAAIITTDAVEPDPAKKETSPEKTEPGQLTAHFIDVGQGDAIFLEAPCDSHILVDGGLELESQPVVNYLEELGINKIEKVVATHPHQDHIGGLIDVYQNFDVKTTYDSGYEHDTLTYEKYYEIANDVSNFKTARQGDKLEIDSLGAEFIHPPQGHTGEVHDLNLVLEVEFKNQSLLLTGDAEKDTEQMIIERASDISSEILKIGHHGSYTSSSEEFLEAVDPEAAVIQVGEDNQYGHPHDQVLERLAEQNIEIYRTDYHDDIVMELDENTWQAEVEPWKKEDGELPTDQDADDKDTVTEEKDDQDQELININQAEKEELTQIINIDVDRAEQIVELRKERPFTSLDDLERVKGLAEVTIGEIKDEGIAYVD</sequence>
<dbReference type="CDD" id="cd07731">
    <property type="entry name" value="ComA-like_MBL-fold"/>
    <property type="match status" value="1"/>
</dbReference>
<evidence type="ECO:0000256" key="1">
    <source>
        <dbReference type="SAM" id="MobiDB-lite"/>
    </source>
</evidence>
<dbReference type="eggNOG" id="COG1555">
    <property type="taxonomic scope" value="Bacteria"/>
</dbReference>
<dbReference type="InterPro" id="IPR036582">
    <property type="entry name" value="Mao_N_sf"/>
</dbReference>